<dbReference type="AlphaFoldDB" id="A0A8H4JT39"/>
<comment type="caution">
    <text evidence="2">The sequence shown here is derived from an EMBL/GenBank/DDBJ whole genome shotgun (WGS) entry which is preliminary data.</text>
</comment>
<gene>
    <name evidence="2" type="ORF">F53441_12986</name>
</gene>
<keyword evidence="1" id="KW-0732">Signal</keyword>
<evidence type="ECO:0000313" key="2">
    <source>
        <dbReference type="EMBL" id="KAF4437651.1"/>
    </source>
</evidence>
<dbReference type="Proteomes" id="UP000605986">
    <property type="component" value="Unassembled WGS sequence"/>
</dbReference>
<proteinExistence type="predicted"/>
<dbReference type="OrthoDB" id="4989504at2759"/>
<organism evidence="2 3">
    <name type="scientific">Fusarium austroafricanum</name>
    <dbReference type="NCBI Taxonomy" id="2364996"/>
    <lineage>
        <taxon>Eukaryota</taxon>
        <taxon>Fungi</taxon>
        <taxon>Dikarya</taxon>
        <taxon>Ascomycota</taxon>
        <taxon>Pezizomycotina</taxon>
        <taxon>Sordariomycetes</taxon>
        <taxon>Hypocreomycetidae</taxon>
        <taxon>Hypocreales</taxon>
        <taxon>Nectriaceae</taxon>
        <taxon>Fusarium</taxon>
        <taxon>Fusarium concolor species complex</taxon>
    </lineage>
</organism>
<protein>
    <submittedName>
        <fullName evidence="2">Uncharacterized protein</fullName>
    </submittedName>
</protein>
<dbReference type="EMBL" id="JAADJG010000752">
    <property type="protein sequence ID" value="KAF4437651.1"/>
    <property type="molecule type" value="Genomic_DNA"/>
</dbReference>
<accession>A0A8H4JT39</accession>
<reference evidence="2" key="1">
    <citation type="submission" date="2020-01" db="EMBL/GenBank/DDBJ databases">
        <title>Identification and distribution of gene clusters putatively required for synthesis of sphingolipid metabolism inhibitors in phylogenetically diverse species of the filamentous fungus Fusarium.</title>
        <authorList>
            <person name="Kim H.-S."/>
            <person name="Busman M."/>
            <person name="Brown D.W."/>
            <person name="Divon H."/>
            <person name="Uhlig S."/>
            <person name="Proctor R.H."/>
        </authorList>
    </citation>
    <scope>NUCLEOTIDE SEQUENCE</scope>
    <source>
        <strain evidence="2">NRRL 53441</strain>
    </source>
</reference>
<evidence type="ECO:0000313" key="3">
    <source>
        <dbReference type="Proteomes" id="UP000605986"/>
    </source>
</evidence>
<feature type="chain" id="PRO_5034332770" evidence="1">
    <location>
        <begin position="19"/>
        <end position="218"/>
    </location>
</feature>
<feature type="signal peptide" evidence="1">
    <location>
        <begin position="1"/>
        <end position="18"/>
    </location>
</feature>
<sequence>MVKLALLTWLAAVTPAFAAPADLIALDERACTTPANSLKNPSFESNLYAPWEFKPTYVKQGTASIVTGGYKSSHAIQVGATSGYQEPTSYNKFYQTFKICKPSLFQLSWSMLLPKNGAQYTTPYKPGMFVEAKAPDGLWYQMGSFTIETNSFSSMIFSPNKKGTHKVDQWANFVADFPNSQTGTWTISMQWYLNGPPAKGGKTSTLRLKMDNFAVKPK</sequence>
<evidence type="ECO:0000256" key="1">
    <source>
        <dbReference type="SAM" id="SignalP"/>
    </source>
</evidence>
<name>A0A8H4JT39_9HYPO</name>
<keyword evidence="3" id="KW-1185">Reference proteome</keyword>